<dbReference type="SUPFAM" id="SSF81665">
    <property type="entry name" value="Calcium ATPase, transmembrane domain M"/>
    <property type="match status" value="1"/>
</dbReference>
<reference evidence="2" key="1">
    <citation type="submission" date="2025-08" db="UniProtKB">
        <authorList>
            <consortium name="Ensembl"/>
        </authorList>
    </citation>
    <scope>IDENTIFICATION</scope>
</reference>
<dbReference type="Proteomes" id="UP000694545">
    <property type="component" value="Unplaced"/>
</dbReference>
<evidence type="ECO:0000259" key="1">
    <source>
        <dbReference type="Pfam" id="PF16209"/>
    </source>
</evidence>
<accession>A0A8D2J610</accession>
<dbReference type="GO" id="GO:0045332">
    <property type="term" value="P:phospholipid translocation"/>
    <property type="evidence" value="ECO:0007669"/>
    <property type="project" value="TreeGrafter"/>
</dbReference>
<protein>
    <recommendedName>
        <fullName evidence="1">P-type ATPase N-terminal domain-containing protein</fullName>
    </recommendedName>
</protein>
<dbReference type="AlphaFoldDB" id="A0A8D2J610"/>
<sequence length="168" mass="19894">MALSVDSAVYQPWWPVEEAIQAQLESTPLLSSEKQRQKYDLHKWRVVFPRNDGFQKDLGRVSRVYSGNRIQTTKYTILSFLPQNLFEQFHRSANVYFLFLVAINWFPQLEVFHREIAMLPLAVVLLVTAVKDGIEDYKRYRFDQQINSSTTKRGFHPDDINTYEREME</sequence>
<dbReference type="OMA" id="WKDWKQA"/>
<reference evidence="2" key="2">
    <citation type="submission" date="2025-09" db="UniProtKB">
        <authorList>
            <consortium name="Ensembl"/>
        </authorList>
    </citation>
    <scope>IDENTIFICATION</scope>
</reference>
<proteinExistence type="predicted"/>
<feature type="domain" description="P-type ATPase N-terminal" evidence="1">
    <location>
        <begin position="62"/>
        <end position="116"/>
    </location>
</feature>
<evidence type="ECO:0000313" key="3">
    <source>
        <dbReference type="Proteomes" id="UP000694545"/>
    </source>
</evidence>
<organism evidence="2 3">
    <name type="scientific">Varanus komodoensis</name>
    <name type="common">Komodo dragon</name>
    <dbReference type="NCBI Taxonomy" id="61221"/>
    <lineage>
        <taxon>Eukaryota</taxon>
        <taxon>Metazoa</taxon>
        <taxon>Chordata</taxon>
        <taxon>Craniata</taxon>
        <taxon>Vertebrata</taxon>
        <taxon>Euteleostomi</taxon>
        <taxon>Lepidosauria</taxon>
        <taxon>Squamata</taxon>
        <taxon>Bifurcata</taxon>
        <taxon>Unidentata</taxon>
        <taxon>Episquamata</taxon>
        <taxon>Toxicofera</taxon>
        <taxon>Anguimorpha</taxon>
        <taxon>Paleoanguimorpha</taxon>
        <taxon>Varanoidea</taxon>
        <taxon>Varanidae</taxon>
        <taxon>Varanus</taxon>
    </lineage>
</organism>
<dbReference type="InterPro" id="IPR023298">
    <property type="entry name" value="ATPase_P-typ_TM_dom_sf"/>
</dbReference>
<dbReference type="Pfam" id="PF16209">
    <property type="entry name" value="PhoLip_ATPase_N"/>
    <property type="match status" value="1"/>
</dbReference>
<keyword evidence="3" id="KW-1185">Reference proteome</keyword>
<dbReference type="PANTHER" id="PTHR24092:SF79">
    <property type="entry name" value="PHOSPHOLIPID-TRANSPORTING ATPASE VB"/>
    <property type="match status" value="1"/>
</dbReference>
<dbReference type="Ensembl" id="ENSVKKT00000007168.1">
    <property type="protein sequence ID" value="ENSVKKP00000006985.1"/>
    <property type="gene ID" value="ENSVKKG00000005047.1"/>
</dbReference>
<dbReference type="GO" id="GO:0140326">
    <property type="term" value="F:ATPase-coupled intramembrane lipid transporter activity"/>
    <property type="evidence" value="ECO:0007669"/>
    <property type="project" value="TreeGrafter"/>
</dbReference>
<evidence type="ECO:0000313" key="2">
    <source>
        <dbReference type="Ensembl" id="ENSVKKP00000006985.1"/>
    </source>
</evidence>
<dbReference type="InterPro" id="IPR032631">
    <property type="entry name" value="P-type_ATPase_N"/>
</dbReference>
<dbReference type="GO" id="GO:0005886">
    <property type="term" value="C:plasma membrane"/>
    <property type="evidence" value="ECO:0007669"/>
    <property type="project" value="TreeGrafter"/>
</dbReference>
<dbReference type="PANTHER" id="PTHR24092">
    <property type="entry name" value="PROBABLE PHOSPHOLIPID-TRANSPORTING ATPASE"/>
    <property type="match status" value="1"/>
</dbReference>
<name>A0A8D2J610_VARKO</name>